<feature type="binding site" evidence="10">
    <location>
        <position position="77"/>
    </location>
    <ligand>
        <name>Mn(2+)</name>
        <dbReference type="ChEBI" id="CHEBI:29035"/>
        <label>2</label>
    </ligand>
</feature>
<evidence type="ECO:0000256" key="3">
    <source>
        <dbReference type="ARBA" id="ARBA00022519"/>
    </source>
</evidence>
<name>A0A3M0A7Q2_9GAMM</name>
<dbReference type="GO" id="GO:0009245">
    <property type="term" value="P:lipid A biosynthetic process"/>
    <property type="evidence" value="ECO:0007669"/>
    <property type="project" value="UniProtKB-UniRule"/>
</dbReference>
<dbReference type="GO" id="GO:0005737">
    <property type="term" value="C:cytoplasm"/>
    <property type="evidence" value="ECO:0007669"/>
    <property type="project" value="InterPro"/>
</dbReference>
<feature type="binding site" evidence="10">
    <location>
        <position position="196"/>
    </location>
    <ligand>
        <name>Mn(2+)</name>
        <dbReference type="ChEBI" id="CHEBI:29035"/>
        <label>1</label>
    </ligand>
</feature>
<dbReference type="SUPFAM" id="SSF56300">
    <property type="entry name" value="Metallo-dependent phosphatases"/>
    <property type="match status" value="1"/>
</dbReference>
<evidence type="ECO:0000256" key="8">
    <source>
        <dbReference type="ARBA" id="ARBA00023136"/>
    </source>
</evidence>
<comment type="cofactor">
    <cofactor evidence="10">
        <name>Mn(2+)</name>
        <dbReference type="ChEBI" id="CHEBI:29035"/>
    </cofactor>
    <text evidence="10">Binds 2 Mn(2+) ions per subunit in a binuclear metal center.</text>
</comment>
<feature type="binding site" evidence="10">
    <location>
        <position position="166"/>
    </location>
    <ligand>
        <name>substrate</name>
    </ligand>
</feature>
<dbReference type="OrthoDB" id="9783283at2"/>
<reference evidence="12 13" key="1">
    <citation type="submission" date="2018-10" db="EMBL/GenBank/DDBJ databases">
        <title>Genomic Encyclopedia of Type Strains, Phase IV (KMG-IV): sequencing the most valuable type-strain genomes for metagenomic binning, comparative biology and taxonomic classification.</title>
        <authorList>
            <person name="Goeker M."/>
        </authorList>
    </citation>
    <scope>NUCLEOTIDE SEQUENCE [LARGE SCALE GENOMIC DNA]</scope>
    <source>
        <strain evidence="12 13">DSM 25080</strain>
    </source>
</reference>
<dbReference type="InterPro" id="IPR029052">
    <property type="entry name" value="Metallo-depent_PP-like"/>
</dbReference>
<accession>A0A3M0A7Q2</accession>
<sequence>MQRIFISDLHLDGQDERYNALLVLLNELPAGCELYLLGDIFEAWVGDDDDATWLSQLAMHFSELKARDINVFFMHGNRDFLLGEQWANSAGLTLIHSPYLIEQDTGENWVLCHGDELCTDDEEYQAFRKLSRSDEWQQALLAKPLAERKAIALHLRQQSQQSNANKADNIMDVNSAAVEQLHLDTAAQVIIHGHTHRPKIHDLGEFQRVVLGDWTDHYYYVVSDGSRFELLKRAI</sequence>
<feature type="binding site" evidence="10">
    <location>
        <position position="194"/>
    </location>
    <ligand>
        <name>Mn(2+)</name>
        <dbReference type="ChEBI" id="CHEBI:29035"/>
        <label>2</label>
    </ligand>
</feature>
<dbReference type="AlphaFoldDB" id="A0A3M0A7Q2"/>
<proteinExistence type="inferred from homology"/>
<dbReference type="EC" id="3.6.1.54" evidence="10"/>
<keyword evidence="9 10" id="KW-0464">Manganese</keyword>
<evidence type="ECO:0000256" key="2">
    <source>
        <dbReference type="ARBA" id="ARBA00022516"/>
    </source>
</evidence>
<dbReference type="GO" id="GO:0030145">
    <property type="term" value="F:manganese ion binding"/>
    <property type="evidence" value="ECO:0007669"/>
    <property type="project" value="UniProtKB-UniRule"/>
</dbReference>
<evidence type="ECO:0000256" key="7">
    <source>
        <dbReference type="ARBA" id="ARBA00023098"/>
    </source>
</evidence>
<keyword evidence="8 10" id="KW-0472">Membrane</keyword>
<dbReference type="UniPathway" id="UPA00359">
    <property type="reaction ID" value="UER00480"/>
</dbReference>
<dbReference type="EMBL" id="REFJ01000002">
    <property type="protein sequence ID" value="RMA81103.1"/>
    <property type="molecule type" value="Genomic_DNA"/>
</dbReference>
<organism evidence="12 13">
    <name type="scientific">Umboniibacter marinipuniceus</name>
    <dbReference type="NCBI Taxonomy" id="569599"/>
    <lineage>
        <taxon>Bacteria</taxon>
        <taxon>Pseudomonadati</taxon>
        <taxon>Pseudomonadota</taxon>
        <taxon>Gammaproteobacteria</taxon>
        <taxon>Cellvibrionales</taxon>
        <taxon>Cellvibrionaceae</taxon>
        <taxon>Umboniibacter</taxon>
    </lineage>
</organism>
<dbReference type="InterPro" id="IPR043461">
    <property type="entry name" value="LpxH-like"/>
</dbReference>
<evidence type="ECO:0000256" key="6">
    <source>
        <dbReference type="ARBA" id="ARBA00022801"/>
    </source>
</evidence>
<dbReference type="Proteomes" id="UP000267187">
    <property type="component" value="Unassembled WGS sequence"/>
</dbReference>
<comment type="function">
    <text evidence="10">Hydrolyzes the pyrophosphate bond of UDP-2,3-diacylglucosamine to yield 2,3-diacylglucosamine 1-phosphate (lipid X) and UMP by catalyzing the attack of water at the alpha-P atom. Involved in the biosynthesis of lipid A, a phosphorylated glycolipid that anchors the lipopolysaccharide to the outer membrane of the cell.</text>
</comment>
<dbReference type="InterPro" id="IPR010138">
    <property type="entry name" value="UDP-diacylglucosamine_Hdrlase"/>
</dbReference>
<evidence type="ECO:0000256" key="1">
    <source>
        <dbReference type="ARBA" id="ARBA00022475"/>
    </source>
</evidence>
<keyword evidence="3 10" id="KW-0997">Cell inner membrane</keyword>
<evidence type="ECO:0000256" key="5">
    <source>
        <dbReference type="ARBA" id="ARBA00022723"/>
    </source>
</evidence>
<evidence type="ECO:0000259" key="11">
    <source>
        <dbReference type="Pfam" id="PF00149"/>
    </source>
</evidence>
<dbReference type="Pfam" id="PF00149">
    <property type="entry name" value="Metallophos"/>
    <property type="match status" value="1"/>
</dbReference>
<evidence type="ECO:0000256" key="10">
    <source>
        <dbReference type="HAMAP-Rule" id="MF_00575"/>
    </source>
</evidence>
<evidence type="ECO:0000256" key="9">
    <source>
        <dbReference type="ARBA" id="ARBA00023211"/>
    </source>
</evidence>
<feature type="domain" description="Calcineurin-like phosphoesterase" evidence="11">
    <location>
        <begin position="4"/>
        <end position="198"/>
    </location>
</feature>
<comment type="caution">
    <text evidence="12">The sequence shown here is derived from an EMBL/GenBank/DDBJ whole genome shotgun (WGS) entry which is preliminary data.</text>
</comment>
<feature type="binding site" evidence="10">
    <location>
        <position position="39"/>
    </location>
    <ligand>
        <name>Mn(2+)</name>
        <dbReference type="ChEBI" id="CHEBI:29035"/>
        <label>2</label>
    </ligand>
</feature>
<feature type="binding site" evidence="10">
    <location>
        <position position="8"/>
    </location>
    <ligand>
        <name>Mn(2+)</name>
        <dbReference type="ChEBI" id="CHEBI:29035"/>
        <label>1</label>
    </ligand>
</feature>
<keyword evidence="5 10" id="KW-0479">Metal-binding</keyword>
<evidence type="ECO:0000313" key="12">
    <source>
        <dbReference type="EMBL" id="RMA81103.1"/>
    </source>
</evidence>
<dbReference type="CDD" id="cd07398">
    <property type="entry name" value="MPP_YbbF-LpxH"/>
    <property type="match status" value="1"/>
</dbReference>
<feature type="binding site" evidence="10">
    <location>
        <position position="194"/>
    </location>
    <ligand>
        <name>substrate</name>
    </ligand>
</feature>
<dbReference type="InterPro" id="IPR004843">
    <property type="entry name" value="Calcineurin-like_PHP"/>
</dbReference>
<dbReference type="NCBIfam" id="NF003743">
    <property type="entry name" value="PRK05340.1"/>
    <property type="match status" value="1"/>
</dbReference>
<gene>
    <name evidence="10" type="primary">lpxH</name>
    <name evidence="12" type="ORF">DFR27_0897</name>
</gene>
<feature type="binding site" evidence="10">
    <location>
        <position position="121"/>
    </location>
    <ligand>
        <name>substrate</name>
    </ligand>
</feature>
<feature type="binding site" evidence="10">
    <location>
        <position position="39"/>
    </location>
    <ligand>
        <name>Mn(2+)</name>
        <dbReference type="ChEBI" id="CHEBI:29035"/>
        <label>1</label>
    </ligand>
</feature>
<feature type="binding site" evidence="10">
    <location>
        <position position="159"/>
    </location>
    <ligand>
        <name>substrate</name>
    </ligand>
</feature>
<dbReference type="PANTHER" id="PTHR34990:SF1">
    <property type="entry name" value="UDP-2,3-DIACYLGLUCOSAMINE HYDROLASE"/>
    <property type="match status" value="1"/>
</dbReference>
<dbReference type="RefSeq" id="WP_121876265.1">
    <property type="nucleotide sequence ID" value="NZ_REFJ01000002.1"/>
</dbReference>
<keyword evidence="1 10" id="KW-1003">Cell membrane</keyword>
<evidence type="ECO:0000313" key="13">
    <source>
        <dbReference type="Proteomes" id="UP000267187"/>
    </source>
</evidence>
<dbReference type="PANTHER" id="PTHR34990">
    <property type="entry name" value="UDP-2,3-DIACYLGLUCOSAMINE HYDROLASE-RELATED"/>
    <property type="match status" value="1"/>
</dbReference>
<comment type="similarity">
    <text evidence="10">Belongs to the LpxH family.</text>
</comment>
<dbReference type="GO" id="GO:0019897">
    <property type="term" value="C:extrinsic component of plasma membrane"/>
    <property type="evidence" value="ECO:0007669"/>
    <property type="project" value="UniProtKB-UniRule"/>
</dbReference>
<keyword evidence="7 10" id="KW-0443">Lipid metabolism</keyword>
<keyword evidence="13" id="KW-1185">Reference proteome</keyword>
<keyword evidence="4 10" id="KW-0441">Lipid A biosynthesis</keyword>
<comment type="pathway">
    <text evidence="10">Glycolipid biosynthesis; lipid IV(A) biosynthesis; lipid IV(A) from (3R)-3-hydroxytetradecanoyl-[acyl-carrier-protein] and UDP-N-acetyl-alpha-D-glucosamine: step 4/6.</text>
</comment>
<protein>
    <recommendedName>
        <fullName evidence="10">UDP-2,3-diacylglucosamine hydrolase</fullName>
        <ecNumber evidence="10">3.6.1.54</ecNumber>
    </recommendedName>
    <alternativeName>
        <fullName evidence="10">UDP-2,3-diacylglucosamine diphosphatase</fullName>
    </alternativeName>
</protein>
<keyword evidence="2 10" id="KW-0444">Lipid biosynthesis</keyword>
<dbReference type="Gene3D" id="3.60.21.10">
    <property type="match status" value="1"/>
</dbReference>
<feature type="binding site" evidence="10">
    <location>
        <position position="163"/>
    </location>
    <ligand>
        <name>substrate</name>
    </ligand>
</feature>
<dbReference type="GO" id="GO:0008758">
    <property type="term" value="F:UDP-2,3-diacylglucosamine hydrolase activity"/>
    <property type="evidence" value="ECO:0007669"/>
    <property type="project" value="UniProtKB-UniRule"/>
</dbReference>
<feature type="binding site" evidence="10">
    <location>
        <position position="10"/>
    </location>
    <ligand>
        <name>Mn(2+)</name>
        <dbReference type="ChEBI" id="CHEBI:29035"/>
        <label>1</label>
    </ligand>
</feature>
<feature type="binding site" evidence="10">
    <location>
        <position position="113"/>
    </location>
    <ligand>
        <name>Mn(2+)</name>
        <dbReference type="ChEBI" id="CHEBI:29035"/>
        <label>2</label>
    </ligand>
</feature>
<dbReference type="NCBIfam" id="TIGR01854">
    <property type="entry name" value="lipid_A_lpxH"/>
    <property type="match status" value="1"/>
</dbReference>
<dbReference type="HAMAP" id="MF_00575">
    <property type="entry name" value="LpxH"/>
    <property type="match status" value="1"/>
</dbReference>
<comment type="subcellular location">
    <subcellularLocation>
        <location evidence="10">Cell inner membrane</location>
        <topology evidence="10">Peripheral membrane protein</topology>
        <orientation evidence="10">Cytoplasmic side</orientation>
    </subcellularLocation>
</comment>
<feature type="binding site" evidence="10">
    <location>
        <begin position="77"/>
        <end position="78"/>
    </location>
    <ligand>
        <name>substrate</name>
    </ligand>
</feature>
<comment type="catalytic activity">
    <reaction evidence="10">
        <text>UDP-2-N,3-O-bis[(3R)-3-hydroxytetradecanoyl]-alpha-D-glucosamine + H2O = 2-N,3-O-bis[(3R)-3-hydroxytetradecanoyl]-alpha-D-glucosaminyl 1-phosphate + UMP + 2 H(+)</text>
        <dbReference type="Rhea" id="RHEA:25213"/>
        <dbReference type="ChEBI" id="CHEBI:15377"/>
        <dbReference type="ChEBI" id="CHEBI:15378"/>
        <dbReference type="ChEBI" id="CHEBI:57865"/>
        <dbReference type="ChEBI" id="CHEBI:57957"/>
        <dbReference type="ChEBI" id="CHEBI:78847"/>
        <dbReference type="EC" id="3.6.1.54"/>
    </reaction>
</comment>
<keyword evidence="6 10" id="KW-0378">Hydrolase</keyword>
<evidence type="ECO:0000256" key="4">
    <source>
        <dbReference type="ARBA" id="ARBA00022556"/>
    </source>
</evidence>